<proteinExistence type="predicted"/>
<keyword evidence="1" id="KW-0812">Transmembrane</keyword>
<dbReference type="EMBL" id="OBMM01000009">
    <property type="protein sequence ID" value="SOC30529.1"/>
    <property type="molecule type" value="Genomic_DNA"/>
</dbReference>
<accession>A0A285TY65</accession>
<dbReference type="Proteomes" id="UP000219068">
    <property type="component" value="Unassembled WGS sequence"/>
</dbReference>
<feature type="transmembrane region" description="Helical" evidence="1">
    <location>
        <begin position="96"/>
        <end position="117"/>
    </location>
</feature>
<organism evidence="2 3">
    <name type="scientific">Thalassospira xiamenensis</name>
    <dbReference type="NCBI Taxonomy" id="220697"/>
    <lineage>
        <taxon>Bacteria</taxon>
        <taxon>Pseudomonadati</taxon>
        <taxon>Pseudomonadota</taxon>
        <taxon>Alphaproteobacteria</taxon>
        <taxon>Rhodospirillales</taxon>
        <taxon>Thalassospiraceae</taxon>
        <taxon>Thalassospira</taxon>
    </lineage>
</organism>
<evidence type="ECO:0000313" key="3">
    <source>
        <dbReference type="Proteomes" id="UP000219068"/>
    </source>
</evidence>
<name>A0A285TY65_9PROT</name>
<protein>
    <submittedName>
        <fullName evidence="2">Uncharacterized protein</fullName>
    </submittedName>
</protein>
<feature type="transmembrane region" description="Helical" evidence="1">
    <location>
        <begin position="64"/>
        <end position="84"/>
    </location>
</feature>
<sequence length="118" mass="13529">METIPWTCEHFCTPYRVHHFPCTMKEQRMTLKDRFSLLKLLALGAVCWPPLLGQVFLIAGRETWVGEVLGCIMAVSLATIASRVMEQGLVERQKLFRAYTAITIVSFSLTFLILRFAY</sequence>
<keyword evidence="1" id="KW-1133">Transmembrane helix</keyword>
<keyword evidence="1" id="KW-0472">Membrane</keyword>
<gene>
    <name evidence="2" type="ORF">SAMN05428964_10980</name>
</gene>
<reference evidence="2 3" key="1">
    <citation type="submission" date="2017-08" db="EMBL/GenBank/DDBJ databases">
        <authorList>
            <person name="de Groot N.N."/>
        </authorList>
    </citation>
    <scope>NUCLEOTIDE SEQUENCE [LARGE SCALE GENOMIC DNA]</scope>
    <source>
        <strain evidence="2 3">USBA 78</strain>
    </source>
</reference>
<feature type="transmembrane region" description="Helical" evidence="1">
    <location>
        <begin position="37"/>
        <end position="58"/>
    </location>
</feature>
<dbReference type="AlphaFoldDB" id="A0A285TY65"/>
<evidence type="ECO:0000313" key="2">
    <source>
        <dbReference type="EMBL" id="SOC30529.1"/>
    </source>
</evidence>
<evidence type="ECO:0000256" key="1">
    <source>
        <dbReference type="SAM" id="Phobius"/>
    </source>
</evidence>